<evidence type="ECO:0000256" key="1">
    <source>
        <dbReference type="ARBA" id="ARBA00009375"/>
    </source>
</evidence>
<organism evidence="5">
    <name type="scientific">marine metagenome</name>
    <dbReference type="NCBI Taxonomy" id="408172"/>
    <lineage>
        <taxon>unclassified sequences</taxon>
        <taxon>metagenomes</taxon>
        <taxon>ecological metagenomes</taxon>
    </lineage>
</organism>
<dbReference type="PANTHER" id="PTHR11142:SF0">
    <property type="entry name" value="TRNA PSEUDOURIDINE SYNTHASE-LIKE 1"/>
    <property type="match status" value="1"/>
</dbReference>
<dbReference type="EMBL" id="UINC01001583">
    <property type="protein sequence ID" value="SUZ84174.1"/>
    <property type="molecule type" value="Genomic_DNA"/>
</dbReference>
<gene>
    <name evidence="5" type="ORF">METZ01_LOCUS37028</name>
</gene>
<evidence type="ECO:0000259" key="4">
    <source>
        <dbReference type="Pfam" id="PF01416"/>
    </source>
</evidence>
<dbReference type="PIRSF" id="PIRSF001430">
    <property type="entry name" value="tRNA_psdUrid_synth"/>
    <property type="match status" value="1"/>
</dbReference>
<accession>A0A381QYY2</accession>
<dbReference type="GO" id="GO:0003723">
    <property type="term" value="F:RNA binding"/>
    <property type="evidence" value="ECO:0007669"/>
    <property type="project" value="InterPro"/>
</dbReference>
<feature type="domain" description="Pseudouridine synthase I TruA alpha/beta" evidence="4">
    <location>
        <begin position="142"/>
        <end position="251"/>
    </location>
</feature>
<dbReference type="NCBIfam" id="TIGR00071">
    <property type="entry name" value="hisT_truA"/>
    <property type="match status" value="1"/>
</dbReference>
<dbReference type="InterPro" id="IPR020103">
    <property type="entry name" value="PsdUridine_synth_cat_dom_sf"/>
</dbReference>
<protein>
    <recommendedName>
        <fullName evidence="4">Pseudouridine synthase I TruA alpha/beta domain-containing protein</fullName>
    </recommendedName>
</protein>
<dbReference type="PANTHER" id="PTHR11142">
    <property type="entry name" value="PSEUDOURIDYLATE SYNTHASE"/>
    <property type="match status" value="1"/>
</dbReference>
<name>A0A381QYY2_9ZZZZ</name>
<evidence type="ECO:0000256" key="3">
    <source>
        <dbReference type="ARBA" id="ARBA00023235"/>
    </source>
</evidence>
<dbReference type="AlphaFoldDB" id="A0A381QYY2"/>
<dbReference type="CDD" id="cd02570">
    <property type="entry name" value="PseudoU_synth_EcTruA"/>
    <property type="match status" value="1"/>
</dbReference>
<feature type="domain" description="Pseudouridine synthase I TruA alpha/beta" evidence="4">
    <location>
        <begin position="5"/>
        <end position="102"/>
    </location>
</feature>
<dbReference type="Pfam" id="PF01416">
    <property type="entry name" value="PseudoU_synth_1"/>
    <property type="match status" value="2"/>
</dbReference>
<dbReference type="GO" id="GO:0031119">
    <property type="term" value="P:tRNA pseudouridine synthesis"/>
    <property type="evidence" value="ECO:0007669"/>
    <property type="project" value="TreeGrafter"/>
</dbReference>
<dbReference type="Gene3D" id="3.30.70.580">
    <property type="entry name" value="Pseudouridine synthase I, catalytic domain, N-terminal subdomain"/>
    <property type="match status" value="1"/>
</dbReference>
<keyword evidence="2" id="KW-0819">tRNA processing</keyword>
<evidence type="ECO:0000313" key="5">
    <source>
        <dbReference type="EMBL" id="SUZ84174.1"/>
    </source>
</evidence>
<dbReference type="InterPro" id="IPR020097">
    <property type="entry name" value="PsdUridine_synth_TruA_a/b_dom"/>
</dbReference>
<reference evidence="5" key="1">
    <citation type="submission" date="2018-05" db="EMBL/GenBank/DDBJ databases">
        <authorList>
            <person name="Lanie J.A."/>
            <person name="Ng W.-L."/>
            <person name="Kazmierczak K.M."/>
            <person name="Andrzejewski T.M."/>
            <person name="Davidsen T.M."/>
            <person name="Wayne K.J."/>
            <person name="Tettelin H."/>
            <person name="Glass J.I."/>
            <person name="Rusch D."/>
            <person name="Podicherti R."/>
            <person name="Tsui H.-C.T."/>
            <person name="Winkler M.E."/>
        </authorList>
    </citation>
    <scope>NUCLEOTIDE SEQUENCE</scope>
</reference>
<sequence length="253" mass="27690">MRVRATVAYDGGPFHGFVVNEDVRTVAGELDDALSRVVGTTIAVACAGRTDRGVHAVGQVVSFDVPDDTDLDRVRRSVNRQCGPSVVIRSLGRAGDDFDARFTATGRSYRYRVLNRRDPDPFLAGTAWHVRDPLDVPAMQSAADHLVGEHDFSSFCRRRKVATDSAAPKLIRRIETLGWQGPDDDGLLEFTITARAFCHQMVRSIVGMLVDVGRGRRSVDDVPAILEARERQAAGGPAPPHGLTLWSVRYPDA</sequence>
<dbReference type="InterPro" id="IPR001406">
    <property type="entry name" value="PsdUridine_synth_TruA"/>
</dbReference>
<dbReference type="HAMAP" id="MF_00171">
    <property type="entry name" value="TruA"/>
    <property type="match status" value="1"/>
</dbReference>
<dbReference type="SUPFAM" id="SSF55120">
    <property type="entry name" value="Pseudouridine synthase"/>
    <property type="match status" value="1"/>
</dbReference>
<dbReference type="Gene3D" id="3.30.70.660">
    <property type="entry name" value="Pseudouridine synthase I, catalytic domain, C-terminal subdomain"/>
    <property type="match status" value="1"/>
</dbReference>
<dbReference type="InterPro" id="IPR020095">
    <property type="entry name" value="PsdUridine_synth_TruA_C"/>
</dbReference>
<proteinExistence type="inferred from homology"/>
<dbReference type="FunFam" id="3.30.70.580:FF:000001">
    <property type="entry name" value="tRNA pseudouridine synthase A"/>
    <property type="match status" value="1"/>
</dbReference>
<keyword evidence="3" id="KW-0413">Isomerase</keyword>
<comment type="similarity">
    <text evidence="1">Belongs to the tRNA pseudouridine synthase TruA family.</text>
</comment>
<dbReference type="InterPro" id="IPR020094">
    <property type="entry name" value="TruA/RsuA/RluB/E/F_N"/>
</dbReference>
<dbReference type="GO" id="GO:0009982">
    <property type="term" value="F:pseudouridine synthase activity"/>
    <property type="evidence" value="ECO:0007669"/>
    <property type="project" value="InterPro"/>
</dbReference>
<evidence type="ECO:0000256" key="2">
    <source>
        <dbReference type="ARBA" id="ARBA00022694"/>
    </source>
</evidence>